<feature type="non-terminal residue" evidence="1">
    <location>
        <position position="1"/>
    </location>
</feature>
<name>A0AAN5CJU2_9BILA</name>
<keyword evidence="2" id="KW-1185">Reference proteome</keyword>
<dbReference type="AlphaFoldDB" id="A0AAN5CJU2"/>
<gene>
    <name evidence="1" type="ORF">PMAYCL1PPCAC_15947</name>
</gene>
<dbReference type="Proteomes" id="UP001328107">
    <property type="component" value="Unassembled WGS sequence"/>
</dbReference>
<evidence type="ECO:0000313" key="2">
    <source>
        <dbReference type="Proteomes" id="UP001328107"/>
    </source>
</evidence>
<reference evidence="2" key="1">
    <citation type="submission" date="2022-10" db="EMBL/GenBank/DDBJ databases">
        <title>Genome assembly of Pristionchus species.</title>
        <authorList>
            <person name="Yoshida K."/>
            <person name="Sommer R.J."/>
        </authorList>
    </citation>
    <scope>NUCLEOTIDE SEQUENCE [LARGE SCALE GENOMIC DNA]</scope>
    <source>
        <strain evidence="2">RS5460</strain>
    </source>
</reference>
<protein>
    <submittedName>
        <fullName evidence="1">Uncharacterized protein</fullName>
    </submittedName>
</protein>
<comment type="caution">
    <text evidence="1">The sequence shown here is derived from an EMBL/GenBank/DDBJ whole genome shotgun (WGS) entry which is preliminary data.</text>
</comment>
<proteinExistence type="predicted"/>
<feature type="non-terminal residue" evidence="1">
    <location>
        <position position="82"/>
    </location>
</feature>
<accession>A0AAN5CJU2</accession>
<dbReference type="EMBL" id="BTRK01000004">
    <property type="protein sequence ID" value="GMR45752.1"/>
    <property type="molecule type" value="Genomic_DNA"/>
</dbReference>
<sequence length="82" mass="8760">TTSGCIGNYSHVRSDPIEDLGLDPCIPDSSRLRPAAIDVDPSIPVCPLRRLDGSQGPLMYVRIIGNAGLRHSLGNAEEAYAK</sequence>
<evidence type="ECO:0000313" key="1">
    <source>
        <dbReference type="EMBL" id="GMR45752.1"/>
    </source>
</evidence>
<organism evidence="1 2">
    <name type="scientific">Pristionchus mayeri</name>
    <dbReference type="NCBI Taxonomy" id="1317129"/>
    <lineage>
        <taxon>Eukaryota</taxon>
        <taxon>Metazoa</taxon>
        <taxon>Ecdysozoa</taxon>
        <taxon>Nematoda</taxon>
        <taxon>Chromadorea</taxon>
        <taxon>Rhabditida</taxon>
        <taxon>Rhabditina</taxon>
        <taxon>Diplogasteromorpha</taxon>
        <taxon>Diplogasteroidea</taxon>
        <taxon>Neodiplogasteridae</taxon>
        <taxon>Pristionchus</taxon>
    </lineage>
</organism>